<name>A0A5P6PCM3_9BRAD</name>
<dbReference type="InterPro" id="IPR019251">
    <property type="entry name" value="DUF2231_TM"/>
</dbReference>
<reference evidence="4" key="1">
    <citation type="submission" date="2019-10" db="EMBL/GenBank/DDBJ databases">
        <title>Complete Genome Sequence of Bradyrhizobium betae type strain PL7HG1T.</title>
        <authorList>
            <person name="Bromfield E.S.P."/>
            <person name="Cloutier S."/>
        </authorList>
    </citation>
    <scope>NUCLEOTIDE SEQUENCE [LARGE SCALE GENOMIC DNA]</scope>
    <source>
        <strain evidence="4">PL7HG1</strain>
    </source>
</reference>
<dbReference type="InterPro" id="IPR016923">
    <property type="entry name" value="UCP029509"/>
</dbReference>
<dbReference type="AlphaFoldDB" id="A0A5P6PCM3"/>
<feature type="transmembrane region" description="Helical" evidence="1">
    <location>
        <begin position="87"/>
        <end position="106"/>
    </location>
</feature>
<dbReference type="RefSeq" id="WP_151649623.1">
    <property type="nucleotide sequence ID" value="NZ_CP044543.1"/>
</dbReference>
<keyword evidence="1" id="KW-0812">Transmembrane</keyword>
<feature type="domain" description="DUF2231" evidence="2">
    <location>
        <begin position="15"/>
        <end position="149"/>
    </location>
</feature>
<feature type="transmembrane region" description="Helical" evidence="1">
    <location>
        <begin position="54"/>
        <end position="75"/>
    </location>
</feature>
<evidence type="ECO:0000256" key="1">
    <source>
        <dbReference type="SAM" id="Phobius"/>
    </source>
</evidence>
<feature type="transmembrane region" description="Helical" evidence="1">
    <location>
        <begin position="21"/>
        <end position="42"/>
    </location>
</feature>
<keyword evidence="1" id="KW-0472">Membrane</keyword>
<dbReference type="Pfam" id="PF09990">
    <property type="entry name" value="DUF2231"/>
    <property type="match status" value="1"/>
</dbReference>
<dbReference type="EMBL" id="CP044543">
    <property type="protein sequence ID" value="QFI76107.1"/>
    <property type="molecule type" value="Genomic_DNA"/>
</dbReference>
<dbReference type="Proteomes" id="UP000325641">
    <property type="component" value="Chromosome"/>
</dbReference>
<dbReference type="KEGG" id="bbet:F8237_29155"/>
<accession>A0A5P6PCM3</accession>
<evidence type="ECO:0000313" key="4">
    <source>
        <dbReference type="Proteomes" id="UP000325641"/>
    </source>
</evidence>
<dbReference type="OrthoDB" id="2873672at2"/>
<evidence type="ECO:0000259" key="2">
    <source>
        <dbReference type="Pfam" id="PF09990"/>
    </source>
</evidence>
<proteinExistence type="predicted"/>
<gene>
    <name evidence="3" type="ORF">F8237_29155</name>
</gene>
<keyword evidence="1" id="KW-1133">Transmembrane helix</keyword>
<sequence>MQKAVRVNSTAQIAGHPIHPMLVPIPIACFVGALSTDIAYIVTAEIMWADFSAWLLIVGIAFGVLAAIAGLTDFLGNRLVRTQLPAWPHLVGSAAALILAIFNALIHTRDAWTSVWPTGLVLSVITVLILPVTGWLGRALVYRYGVGVTR</sequence>
<evidence type="ECO:0000313" key="3">
    <source>
        <dbReference type="EMBL" id="QFI76107.1"/>
    </source>
</evidence>
<organism evidence="3 4">
    <name type="scientific">Bradyrhizobium betae</name>
    <dbReference type="NCBI Taxonomy" id="244734"/>
    <lineage>
        <taxon>Bacteria</taxon>
        <taxon>Pseudomonadati</taxon>
        <taxon>Pseudomonadota</taxon>
        <taxon>Alphaproteobacteria</taxon>
        <taxon>Hyphomicrobiales</taxon>
        <taxon>Nitrobacteraceae</taxon>
        <taxon>Bradyrhizobium</taxon>
    </lineage>
</organism>
<protein>
    <submittedName>
        <fullName evidence="3">DUF2231 domain-containing protein</fullName>
    </submittedName>
</protein>
<feature type="transmembrane region" description="Helical" evidence="1">
    <location>
        <begin position="118"/>
        <end position="141"/>
    </location>
</feature>
<dbReference type="PIRSF" id="PIRSF029509">
    <property type="entry name" value="UCP029509"/>
    <property type="match status" value="1"/>
</dbReference>